<gene>
    <name evidence="2" type="ORF">LUZ61_020336</name>
</gene>
<keyword evidence="1" id="KW-0472">Membrane</keyword>
<proteinExistence type="predicted"/>
<dbReference type="InterPro" id="IPR004158">
    <property type="entry name" value="DUF247_pln"/>
</dbReference>
<dbReference type="PANTHER" id="PTHR31170">
    <property type="entry name" value="BNAC04G53230D PROTEIN"/>
    <property type="match status" value="1"/>
</dbReference>
<dbReference type="Proteomes" id="UP001210211">
    <property type="component" value="Unassembled WGS sequence"/>
</dbReference>
<protein>
    <submittedName>
        <fullName evidence="2">Uncharacterized protein</fullName>
    </submittedName>
</protein>
<keyword evidence="3" id="KW-1185">Reference proteome</keyword>
<name>A0AAD6ENR2_9POAL</name>
<dbReference type="PANTHER" id="PTHR31170:SF25">
    <property type="entry name" value="BNAA09G04570D PROTEIN"/>
    <property type="match status" value="1"/>
</dbReference>
<evidence type="ECO:0000256" key="1">
    <source>
        <dbReference type="SAM" id="Phobius"/>
    </source>
</evidence>
<keyword evidence="1" id="KW-1133">Transmembrane helix</keyword>
<sequence>MDAADGSKDIHNSLVDKINQHLLKLSREPMEAEKFTIYRVPAHFREKNESELYKPRMISIGPYYHGHKSLQAMEKQKWRYLQNYLDRNPTNNIEHCISKLKGLESQARRCYFEEVELQSDEFLKMMLLDGCFIIEFLMKWYYDEEDVSLNQTHSWSQDSISNVEWVLPMIRNDLLLMENQIPFFIIEKLFSLLSFPESLLVRMLLKYLSEGREKGRPVQILHEIEHILHLYYLCYVPSRSLNQLSTRTSHIQRRLNPIIQLIFSFAFRLKMCFRGRTNSTNGKAPRTIPSATQLEEAGIRLIKTTENIFNIEFQNGTLEIPFIAIEDTRRSRLLNLVSFEQCYRNTNKDLTSYACFMGNLVRTTRDVTLLQEKGIIENLLATNEELVSFFNRLTECSYLDHERHYLNKLLIDVSIYYNAKRHMWRAKLKRDYFSNPWSIISVTAAFALMALTFLQTLYTILSYYK</sequence>
<evidence type="ECO:0000313" key="3">
    <source>
        <dbReference type="Proteomes" id="UP001210211"/>
    </source>
</evidence>
<comment type="caution">
    <text evidence="2">The sequence shown here is derived from an EMBL/GenBank/DDBJ whole genome shotgun (WGS) entry which is preliminary data.</text>
</comment>
<dbReference type="Pfam" id="PF03140">
    <property type="entry name" value="DUF247"/>
    <property type="match status" value="1"/>
</dbReference>
<dbReference type="AlphaFoldDB" id="A0AAD6ENR2"/>
<reference evidence="2 3" key="1">
    <citation type="journal article" date="2022" name="Cell">
        <title>Repeat-based holocentromeres influence genome architecture and karyotype evolution.</title>
        <authorList>
            <person name="Hofstatter P.G."/>
            <person name="Thangavel G."/>
            <person name="Lux T."/>
            <person name="Neumann P."/>
            <person name="Vondrak T."/>
            <person name="Novak P."/>
            <person name="Zhang M."/>
            <person name="Costa L."/>
            <person name="Castellani M."/>
            <person name="Scott A."/>
            <person name="Toegelov H."/>
            <person name="Fuchs J."/>
            <person name="Mata-Sucre Y."/>
            <person name="Dias Y."/>
            <person name="Vanzela A.L.L."/>
            <person name="Huettel B."/>
            <person name="Almeida C.C.S."/>
            <person name="Simkova H."/>
            <person name="Souza G."/>
            <person name="Pedrosa-Harand A."/>
            <person name="Macas J."/>
            <person name="Mayer K.F.X."/>
            <person name="Houben A."/>
            <person name="Marques A."/>
        </authorList>
    </citation>
    <scope>NUCLEOTIDE SEQUENCE [LARGE SCALE GENOMIC DNA]</scope>
    <source>
        <strain evidence="2">RhyTen1mFocal</strain>
    </source>
</reference>
<evidence type="ECO:0000313" key="2">
    <source>
        <dbReference type="EMBL" id="KAJ3691172.1"/>
    </source>
</evidence>
<keyword evidence="1" id="KW-0812">Transmembrane</keyword>
<organism evidence="2 3">
    <name type="scientific">Rhynchospora tenuis</name>
    <dbReference type="NCBI Taxonomy" id="198213"/>
    <lineage>
        <taxon>Eukaryota</taxon>
        <taxon>Viridiplantae</taxon>
        <taxon>Streptophyta</taxon>
        <taxon>Embryophyta</taxon>
        <taxon>Tracheophyta</taxon>
        <taxon>Spermatophyta</taxon>
        <taxon>Magnoliopsida</taxon>
        <taxon>Liliopsida</taxon>
        <taxon>Poales</taxon>
        <taxon>Cyperaceae</taxon>
        <taxon>Cyperoideae</taxon>
        <taxon>Rhynchosporeae</taxon>
        <taxon>Rhynchospora</taxon>
    </lineage>
</organism>
<dbReference type="EMBL" id="JAMRDG010000002">
    <property type="protein sequence ID" value="KAJ3691172.1"/>
    <property type="molecule type" value="Genomic_DNA"/>
</dbReference>
<feature type="transmembrane region" description="Helical" evidence="1">
    <location>
        <begin position="437"/>
        <end position="461"/>
    </location>
</feature>
<accession>A0AAD6ENR2</accession>